<feature type="transmembrane region" description="Helical" evidence="1">
    <location>
        <begin position="412"/>
        <end position="434"/>
    </location>
</feature>
<feature type="transmembrane region" description="Helical" evidence="1">
    <location>
        <begin position="69"/>
        <end position="86"/>
    </location>
</feature>
<keyword evidence="1" id="KW-0472">Membrane</keyword>
<feature type="transmembrane region" description="Helical" evidence="1">
    <location>
        <begin position="92"/>
        <end position="110"/>
    </location>
</feature>
<keyword evidence="1" id="KW-1133">Transmembrane helix</keyword>
<evidence type="ECO:0000313" key="3">
    <source>
        <dbReference type="Proteomes" id="UP000284250"/>
    </source>
</evidence>
<dbReference type="OrthoDB" id="865945at2"/>
<feature type="transmembrane region" description="Helical" evidence="1">
    <location>
        <begin position="337"/>
        <end position="355"/>
    </location>
</feature>
<proteinExistence type="predicted"/>
<feature type="transmembrane region" description="Helical" evidence="1">
    <location>
        <begin position="361"/>
        <end position="381"/>
    </location>
</feature>
<reference evidence="2 3" key="1">
    <citation type="submission" date="2018-09" db="EMBL/GenBank/DDBJ databases">
        <authorList>
            <person name="Zeman M."/>
            <person name="Pardy F."/>
        </authorList>
    </citation>
    <scope>NUCLEOTIDE SEQUENCE [LARGE SCALE GENOMIC DNA]</scope>
    <source>
        <strain evidence="2 3">CCM 8852</strain>
    </source>
</reference>
<feature type="transmembrane region" description="Helical" evidence="1">
    <location>
        <begin position="117"/>
        <end position="136"/>
    </location>
</feature>
<feature type="transmembrane region" description="Helical" evidence="1">
    <location>
        <begin position="142"/>
        <end position="164"/>
    </location>
</feature>
<comment type="caution">
    <text evidence="2">The sequence shown here is derived from an EMBL/GenBank/DDBJ whole genome shotgun (WGS) entry which is preliminary data.</text>
</comment>
<sequence length="448" mass="51073">MLQNVYRNPKAFFALCILVITIFYWIFPDIMPFHQGFAFEGYTIYKPMAKDVHEYLIAHRMNSYSIQRIFPYVLLHVTFKVFGIAFSDFNMILFFQVFQLGIALIIIYTWDKLANHLKIGLPGQWIGYLSMLVNFATLKLDFYVPFTYDRLAMASGLISFYCYLTHRPLGLFINAIIALTIWPTALLFNLLMLLVPATEPVPATRNPWLSRIWATGIASAVCGLFVLVIYVKHIPGSLYMAPAVRPLLPLSILLIGVYLVYTQTTLAQRLFPGWQEIIPRITQLLRPRLSWLYALGIVGAYIFLTRYLGDPTHPYLTPQQFAINLTYGALQRPAQSLVFHVLYYGLPFLFIALFWRRTLQAVTRLGLGMGLLFMAVLIQAVNTETRQMANVIPLLATLAALVADGLSPRPKILGITAVIAALLSKAWVISLNYFDPDYEKNRQYISNE</sequence>
<keyword evidence="1" id="KW-0812">Transmembrane</keyword>
<evidence type="ECO:0008006" key="4">
    <source>
        <dbReference type="Google" id="ProtNLM"/>
    </source>
</evidence>
<accession>A0A418QWS7</accession>
<dbReference type="Proteomes" id="UP000284250">
    <property type="component" value="Unassembled WGS sequence"/>
</dbReference>
<reference evidence="2 3" key="2">
    <citation type="submission" date="2019-01" db="EMBL/GenBank/DDBJ databases">
        <title>Hymenobacter humicola sp. nov., isolated from soils in Antarctica.</title>
        <authorList>
            <person name="Sedlacek I."/>
            <person name="Holochova P."/>
            <person name="Kralova S."/>
            <person name="Pantucek R."/>
            <person name="Stankova E."/>
            <person name="Vrbovska V."/>
            <person name="Kristofova L."/>
            <person name="Svec P."/>
            <person name="Busse H.-J."/>
        </authorList>
    </citation>
    <scope>NUCLEOTIDE SEQUENCE [LARGE SCALE GENOMIC DNA]</scope>
    <source>
        <strain evidence="2 3">CCM 8852</strain>
    </source>
</reference>
<name>A0A418QWS7_9BACT</name>
<feature type="transmembrane region" description="Helical" evidence="1">
    <location>
        <begin position="291"/>
        <end position="309"/>
    </location>
</feature>
<gene>
    <name evidence="2" type="ORF">D0T11_11860</name>
</gene>
<feature type="transmembrane region" description="Helical" evidence="1">
    <location>
        <begin position="212"/>
        <end position="231"/>
    </location>
</feature>
<dbReference type="EMBL" id="QYCN01000016">
    <property type="protein sequence ID" value="RIY09510.1"/>
    <property type="molecule type" value="Genomic_DNA"/>
</dbReference>
<dbReference type="RefSeq" id="WP_119656011.1">
    <property type="nucleotide sequence ID" value="NZ_JBHUOI010000044.1"/>
</dbReference>
<protein>
    <recommendedName>
        <fullName evidence="4">Glycosyltransferase RgtA/B/C/D-like domain-containing protein</fullName>
    </recommendedName>
</protein>
<keyword evidence="3" id="KW-1185">Reference proteome</keyword>
<dbReference type="AlphaFoldDB" id="A0A418QWS7"/>
<organism evidence="2 3">
    <name type="scientific">Hymenobacter rubripertinctus</name>
    <dbReference type="NCBI Taxonomy" id="2029981"/>
    <lineage>
        <taxon>Bacteria</taxon>
        <taxon>Pseudomonadati</taxon>
        <taxon>Bacteroidota</taxon>
        <taxon>Cytophagia</taxon>
        <taxon>Cytophagales</taxon>
        <taxon>Hymenobacteraceae</taxon>
        <taxon>Hymenobacter</taxon>
    </lineage>
</organism>
<feature type="transmembrane region" description="Helical" evidence="1">
    <location>
        <begin position="12"/>
        <end position="27"/>
    </location>
</feature>
<evidence type="ECO:0000256" key="1">
    <source>
        <dbReference type="SAM" id="Phobius"/>
    </source>
</evidence>
<feature type="transmembrane region" description="Helical" evidence="1">
    <location>
        <begin position="243"/>
        <end position="261"/>
    </location>
</feature>
<evidence type="ECO:0000313" key="2">
    <source>
        <dbReference type="EMBL" id="RIY09510.1"/>
    </source>
</evidence>
<feature type="transmembrane region" description="Helical" evidence="1">
    <location>
        <begin position="171"/>
        <end position="192"/>
    </location>
</feature>